<evidence type="ECO:0000256" key="10">
    <source>
        <dbReference type="PIRSR" id="PIRSR001549-1"/>
    </source>
</evidence>
<dbReference type="SUPFAM" id="SSF55681">
    <property type="entry name" value="Class II aaRS and biotin synthetases"/>
    <property type="match status" value="1"/>
</dbReference>
<evidence type="ECO:0000259" key="11">
    <source>
        <dbReference type="PROSITE" id="PS50862"/>
    </source>
</evidence>
<protein>
    <recommendedName>
        <fullName evidence="9">Histidine--tRNA ligase</fullName>
        <ecNumber evidence="9">6.1.1.21</ecNumber>
    </recommendedName>
    <alternativeName>
        <fullName evidence="9">Histidyl-tRNA synthetase</fullName>
        <shortName evidence="9">HisRS</shortName>
    </alternativeName>
</protein>
<dbReference type="InterPro" id="IPR015807">
    <property type="entry name" value="His-tRNA-ligase"/>
</dbReference>
<evidence type="ECO:0000256" key="6">
    <source>
        <dbReference type="ARBA" id="ARBA00022917"/>
    </source>
</evidence>
<dbReference type="GO" id="GO:0006427">
    <property type="term" value="P:histidyl-tRNA aminoacylation"/>
    <property type="evidence" value="ECO:0007669"/>
    <property type="project" value="UniProtKB-UniRule"/>
</dbReference>
<dbReference type="PROSITE" id="PS50862">
    <property type="entry name" value="AA_TRNA_LIGASE_II"/>
    <property type="match status" value="1"/>
</dbReference>
<organism evidence="12 13">
    <name type="scientific">Calycomorphotria hydatis</name>
    <dbReference type="NCBI Taxonomy" id="2528027"/>
    <lineage>
        <taxon>Bacteria</taxon>
        <taxon>Pseudomonadati</taxon>
        <taxon>Planctomycetota</taxon>
        <taxon>Planctomycetia</taxon>
        <taxon>Planctomycetales</taxon>
        <taxon>Planctomycetaceae</taxon>
        <taxon>Calycomorphotria</taxon>
    </lineage>
</organism>
<comment type="catalytic activity">
    <reaction evidence="8 9">
        <text>tRNA(His) + L-histidine + ATP = L-histidyl-tRNA(His) + AMP + diphosphate + H(+)</text>
        <dbReference type="Rhea" id="RHEA:17313"/>
        <dbReference type="Rhea" id="RHEA-COMP:9665"/>
        <dbReference type="Rhea" id="RHEA-COMP:9689"/>
        <dbReference type="ChEBI" id="CHEBI:15378"/>
        <dbReference type="ChEBI" id="CHEBI:30616"/>
        <dbReference type="ChEBI" id="CHEBI:33019"/>
        <dbReference type="ChEBI" id="CHEBI:57595"/>
        <dbReference type="ChEBI" id="CHEBI:78442"/>
        <dbReference type="ChEBI" id="CHEBI:78527"/>
        <dbReference type="ChEBI" id="CHEBI:456215"/>
        <dbReference type="EC" id="6.1.1.21"/>
    </reaction>
</comment>
<evidence type="ECO:0000256" key="4">
    <source>
        <dbReference type="ARBA" id="ARBA00022741"/>
    </source>
</evidence>
<dbReference type="AlphaFoldDB" id="A0A517T789"/>
<dbReference type="Gene3D" id="3.40.50.800">
    <property type="entry name" value="Anticodon-binding domain"/>
    <property type="match status" value="1"/>
</dbReference>
<dbReference type="NCBIfam" id="TIGR00442">
    <property type="entry name" value="hisS"/>
    <property type="match status" value="1"/>
</dbReference>
<accession>A0A517T789</accession>
<dbReference type="InterPro" id="IPR006195">
    <property type="entry name" value="aa-tRNA-synth_II"/>
</dbReference>
<feature type="binding site" evidence="10">
    <location>
        <begin position="82"/>
        <end position="84"/>
    </location>
    <ligand>
        <name>L-histidine</name>
        <dbReference type="ChEBI" id="CHEBI:57595"/>
    </ligand>
</feature>
<dbReference type="Proteomes" id="UP000319976">
    <property type="component" value="Chromosome"/>
</dbReference>
<keyword evidence="3 9" id="KW-0436">Ligase</keyword>
<evidence type="ECO:0000256" key="7">
    <source>
        <dbReference type="ARBA" id="ARBA00023146"/>
    </source>
</evidence>
<comment type="similarity">
    <text evidence="1 9">Belongs to the class-II aminoacyl-tRNA synthetase family.</text>
</comment>
<sequence>MAPTIQPRTLRGFRDYQPSTMLAREHLIDTARAVYRSYGFAPIDTPALEYTEILLGKGGDETDKQMFRFEDQGGRDVAMRFDLTIPFARFAAQYAQNLGTPFKRYHVGTVWRGESPQKGRYREFIQCDFDTIGTVSNTADIETLLVIHDLILKLGIEKFSIRVNNRQVLNGLLEAGDLLDRSTGVLRALDKLPKIGRDAVLEELREKVEVPAESAEALLQSVELEGSPEEILGKLAKLVGENETGQRGIACLEELFTACRQLGLPEDRVRLDPSIARGLDYYTGTIYETFLDELPTIGSVCSGGRYDDLAGLFTKQKLPGVGASLGVDRLLAALEELGLVEERQTPCPVLITCLDAGHRLDYLSLARELRSAGIDVEVYPEPKAIGKQFKYADRKGFQLVVIAGSDEFADGKWQVKSLAEGKQSEVPATELVDWMKQQLSPIA</sequence>
<evidence type="ECO:0000256" key="2">
    <source>
        <dbReference type="ARBA" id="ARBA00011738"/>
    </source>
</evidence>
<dbReference type="PANTHER" id="PTHR11476">
    <property type="entry name" value="HISTIDYL-TRNA SYNTHETASE"/>
    <property type="match status" value="1"/>
</dbReference>
<dbReference type="CDD" id="cd00859">
    <property type="entry name" value="HisRS_anticodon"/>
    <property type="match status" value="1"/>
</dbReference>
<feature type="binding site" evidence="10">
    <location>
        <begin position="281"/>
        <end position="282"/>
    </location>
    <ligand>
        <name>L-histidine</name>
        <dbReference type="ChEBI" id="CHEBI:57595"/>
    </ligand>
</feature>
<keyword evidence="6 9" id="KW-0648">Protein biosynthesis</keyword>
<feature type="binding site" evidence="10">
    <location>
        <position position="126"/>
    </location>
    <ligand>
        <name>L-histidine</name>
        <dbReference type="ChEBI" id="CHEBI:57595"/>
    </ligand>
</feature>
<evidence type="ECO:0000256" key="9">
    <source>
        <dbReference type="HAMAP-Rule" id="MF_00127"/>
    </source>
</evidence>
<dbReference type="InterPro" id="IPR041715">
    <property type="entry name" value="HisRS-like_core"/>
</dbReference>
<comment type="subunit">
    <text evidence="2 9">Homodimer.</text>
</comment>
<reference evidence="12 13" key="1">
    <citation type="submission" date="2019-02" db="EMBL/GenBank/DDBJ databases">
        <title>Deep-cultivation of Planctomycetes and their phenomic and genomic characterization uncovers novel biology.</title>
        <authorList>
            <person name="Wiegand S."/>
            <person name="Jogler M."/>
            <person name="Boedeker C."/>
            <person name="Pinto D."/>
            <person name="Vollmers J."/>
            <person name="Rivas-Marin E."/>
            <person name="Kohn T."/>
            <person name="Peeters S.H."/>
            <person name="Heuer A."/>
            <person name="Rast P."/>
            <person name="Oberbeckmann S."/>
            <person name="Bunk B."/>
            <person name="Jeske O."/>
            <person name="Meyerdierks A."/>
            <person name="Storesund J.E."/>
            <person name="Kallscheuer N."/>
            <person name="Luecker S."/>
            <person name="Lage O.M."/>
            <person name="Pohl T."/>
            <person name="Merkel B.J."/>
            <person name="Hornburger P."/>
            <person name="Mueller R.-W."/>
            <person name="Bruemmer F."/>
            <person name="Labrenz M."/>
            <person name="Spormann A.M."/>
            <person name="Op den Camp H."/>
            <person name="Overmann J."/>
            <person name="Amann R."/>
            <person name="Jetten M.S.M."/>
            <person name="Mascher T."/>
            <person name="Medema M.H."/>
            <person name="Devos D.P."/>
            <person name="Kaster A.-K."/>
            <person name="Ovreas L."/>
            <person name="Rohde M."/>
            <person name="Galperin M.Y."/>
            <person name="Jogler C."/>
        </authorList>
    </citation>
    <scope>NUCLEOTIDE SEQUENCE [LARGE SCALE GENOMIC DNA]</scope>
    <source>
        <strain evidence="12 13">V22</strain>
    </source>
</reference>
<keyword evidence="13" id="KW-1185">Reference proteome</keyword>
<dbReference type="EC" id="6.1.1.21" evidence="9"/>
<proteinExistence type="inferred from homology"/>
<dbReference type="Gene3D" id="3.30.930.10">
    <property type="entry name" value="Bira Bifunctional Protein, Domain 2"/>
    <property type="match status" value="1"/>
</dbReference>
<gene>
    <name evidence="9 12" type="primary">hisS</name>
    <name evidence="12" type="ORF">V22_14510</name>
</gene>
<dbReference type="KEGG" id="chya:V22_14510"/>
<dbReference type="PANTHER" id="PTHR11476:SF7">
    <property type="entry name" value="HISTIDINE--TRNA LIGASE"/>
    <property type="match status" value="1"/>
</dbReference>
<evidence type="ECO:0000313" key="12">
    <source>
        <dbReference type="EMBL" id="QDT64220.1"/>
    </source>
</evidence>
<keyword evidence="9" id="KW-0963">Cytoplasm</keyword>
<feature type="binding site" evidence="10">
    <location>
        <position position="112"/>
    </location>
    <ligand>
        <name>L-histidine</name>
        <dbReference type="ChEBI" id="CHEBI:57595"/>
    </ligand>
</feature>
<dbReference type="SUPFAM" id="SSF52954">
    <property type="entry name" value="Class II aaRS ABD-related"/>
    <property type="match status" value="1"/>
</dbReference>
<dbReference type="Pfam" id="PF03129">
    <property type="entry name" value="HGTP_anticodon"/>
    <property type="match status" value="1"/>
</dbReference>
<feature type="domain" description="Aminoacyl-transfer RNA synthetases class-II family profile" evidence="11">
    <location>
        <begin position="1"/>
        <end position="348"/>
    </location>
</feature>
<dbReference type="HAMAP" id="MF_00127">
    <property type="entry name" value="His_tRNA_synth"/>
    <property type="match status" value="1"/>
</dbReference>
<dbReference type="PIRSF" id="PIRSF001549">
    <property type="entry name" value="His-tRNA_synth"/>
    <property type="match status" value="1"/>
</dbReference>
<dbReference type="RefSeq" id="WP_145261200.1">
    <property type="nucleotide sequence ID" value="NZ_CP036316.1"/>
</dbReference>
<evidence type="ECO:0000256" key="8">
    <source>
        <dbReference type="ARBA" id="ARBA00047639"/>
    </source>
</evidence>
<dbReference type="InterPro" id="IPR036621">
    <property type="entry name" value="Anticodon-bd_dom_sf"/>
</dbReference>
<dbReference type="GO" id="GO:0005524">
    <property type="term" value="F:ATP binding"/>
    <property type="evidence" value="ECO:0007669"/>
    <property type="project" value="UniProtKB-UniRule"/>
</dbReference>
<dbReference type="GO" id="GO:0005737">
    <property type="term" value="C:cytoplasm"/>
    <property type="evidence" value="ECO:0007669"/>
    <property type="project" value="UniProtKB-SubCell"/>
</dbReference>
<dbReference type="InterPro" id="IPR045864">
    <property type="entry name" value="aa-tRNA-synth_II/BPL/LPL"/>
</dbReference>
<dbReference type="OrthoDB" id="9800814at2"/>
<keyword evidence="4 9" id="KW-0547">Nucleotide-binding</keyword>
<dbReference type="Pfam" id="PF13393">
    <property type="entry name" value="tRNA-synt_His"/>
    <property type="match status" value="1"/>
</dbReference>
<dbReference type="GO" id="GO:0004821">
    <property type="term" value="F:histidine-tRNA ligase activity"/>
    <property type="evidence" value="ECO:0007669"/>
    <property type="project" value="UniProtKB-UniRule"/>
</dbReference>
<name>A0A517T789_9PLAN</name>
<feature type="binding site" evidence="10">
    <location>
        <position position="277"/>
    </location>
    <ligand>
        <name>L-histidine</name>
        <dbReference type="ChEBI" id="CHEBI:57595"/>
    </ligand>
</feature>
<dbReference type="CDD" id="cd00773">
    <property type="entry name" value="HisRS-like_core"/>
    <property type="match status" value="1"/>
</dbReference>
<evidence type="ECO:0000256" key="3">
    <source>
        <dbReference type="ARBA" id="ARBA00022598"/>
    </source>
</evidence>
<keyword evidence="5 9" id="KW-0067">ATP-binding</keyword>
<dbReference type="EMBL" id="CP036316">
    <property type="protein sequence ID" value="QDT64220.1"/>
    <property type="molecule type" value="Genomic_DNA"/>
</dbReference>
<comment type="subcellular location">
    <subcellularLocation>
        <location evidence="9">Cytoplasm</location>
    </subcellularLocation>
</comment>
<dbReference type="InterPro" id="IPR033656">
    <property type="entry name" value="HisRS_anticodon"/>
</dbReference>
<feature type="binding site" evidence="10">
    <location>
        <position position="130"/>
    </location>
    <ligand>
        <name>L-histidine</name>
        <dbReference type="ChEBI" id="CHEBI:57595"/>
    </ligand>
</feature>
<dbReference type="InterPro" id="IPR004154">
    <property type="entry name" value="Anticodon-bd"/>
</dbReference>
<evidence type="ECO:0000313" key="13">
    <source>
        <dbReference type="Proteomes" id="UP000319976"/>
    </source>
</evidence>
<evidence type="ECO:0000256" key="5">
    <source>
        <dbReference type="ARBA" id="ARBA00022840"/>
    </source>
</evidence>
<keyword evidence="7 9" id="KW-0030">Aminoacyl-tRNA synthetase</keyword>
<dbReference type="InterPro" id="IPR004516">
    <property type="entry name" value="HisRS/HisZ"/>
</dbReference>
<evidence type="ECO:0000256" key="1">
    <source>
        <dbReference type="ARBA" id="ARBA00008226"/>
    </source>
</evidence>